<proteinExistence type="predicted"/>
<reference evidence="1" key="1">
    <citation type="submission" date="2022-04" db="EMBL/GenBank/DDBJ databases">
        <title>Complete genome sequence of a cyanobacterium, Nostoc sp. SO-36, isolated in Antarctica.</title>
        <authorList>
            <person name="Kanesaki Y."/>
            <person name="Effendi D."/>
            <person name="Sakamoto T."/>
            <person name="Ohtani S."/>
            <person name="Awai K."/>
        </authorList>
    </citation>
    <scope>NUCLEOTIDE SEQUENCE</scope>
    <source>
        <strain evidence="1">SO-36</strain>
    </source>
</reference>
<sequence>MKRVVKLCPHQFWSEANPEIIIEWNKSTRKPNSNERCWSVSIDTPNYSYYSRYMDLTARKNLWFTKDLCKNNLNNFYVKARYARLFQINLYNLFLHDA</sequence>
<evidence type="ECO:0000313" key="1">
    <source>
        <dbReference type="EMBL" id="BDI16618.1"/>
    </source>
</evidence>
<evidence type="ECO:0000313" key="2">
    <source>
        <dbReference type="Proteomes" id="UP001055453"/>
    </source>
</evidence>
<gene>
    <name evidence="1" type="ORF">ANSO36C_24200</name>
</gene>
<name>A0ABM7Z155_NOSCO</name>
<keyword evidence="2" id="KW-1185">Reference proteome</keyword>
<dbReference type="RefSeq" id="WP_251959722.1">
    <property type="nucleotide sequence ID" value="NZ_AP025732.1"/>
</dbReference>
<dbReference type="Proteomes" id="UP001055453">
    <property type="component" value="Chromosome"/>
</dbReference>
<dbReference type="EMBL" id="AP025732">
    <property type="protein sequence ID" value="BDI16618.1"/>
    <property type="molecule type" value="Genomic_DNA"/>
</dbReference>
<accession>A0ABM7Z155</accession>
<organism evidence="1 2">
    <name type="scientific">Nostoc cf. commune SO-36</name>
    <dbReference type="NCBI Taxonomy" id="449208"/>
    <lineage>
        <taxon>Bacteria</taxon>
        <taxon>Bacillati</taxon>
        <taxon>Cyanobacteriota</taxon>
        <taxon>Cyanophyceae</taxon>
        <taxon>Nostocales</taxon>
        <taxon>Nostocaceae</taxon>
        <taxon>Nostoc</taxon>
    </lineage>
</organism>
<protein>
    <submittedName>
        <fullName evidence="1">Uncharacterized protein</fullName>
    </submittedName>
</protein>